<sequence>MGCRAEDAAIFRAPKMKDSRFFPQAELRRAMAHWCCHTESGRPRTDGGDKMFDSLHGGGYLAEAEVRARQAAEQAQGKPVSIRKPPRQRPIRTWLRRLVRRRKG</sequence>
<accession>A0A918CET0</accession>
<reference evidence="2" key="1">
    <citation type="journal article" date="2014" name="Int. J. Syst. Evol. Microbiol.">
        <title>Complete genome sequence of Corynebacterium casei LMG S-19264T (=DSM 44701T), isolated from a smear-ripened cheese.</title>
        <authorList>
            <consortium name="US DOE Joint Genome Institute (JGI-PGF)"/>
            <person name="Walter F."/>
            <person name="Albersmeier A."/>
            <person name="Kalinowski J."/>
            <person name="Ruckert C."/>
        </authorList>
    </citation>
    <scope>NUCLEOTIDE SEQUENCE</scope>
    <source>
        <strain evidence="2">JCM 3346</strain>
    </source>
</reference>
<proteinExistence type="predicted"/>
<dbReference type="Proteomes" id="UP000610303">
    <property type="component" value="Unassembled WGS sequence"/>
</dbReference>
<dbReference type="AlphaFoldDB" id="A0A918CET0"/>
<reference evidence="2" key="2">
    <citation type="submission" date="2020-09" db="EMBL/GenBank/DDBJ databases">
        <authorList>
            <person name="Sun Q."/>
            <person name="Ohkuma M."/>
        </authorList>
    </citation>
    <scope>NUCLEOTIDE SEQUENCE</scope>
    <source>
        <strain evidence="2">JCM 3346</strain>
    </source>
</reference>
<evidence type="ECO:0000256" key="1">
    <source>
        <dbReference type="SAM" id="MobiDB-lite"/>
    </source>
</evidence>
<feature type="region of interest" description="Disordered" evidence="1">
    <location>
        <begin position="70"/>
        <end position="89"/>
    </location>
</feature>
<organism evidence="2 3">
    <name type="scientific">Agromyces mediolanus</name>
    <name type="common">Corynebacterium mediolanum</name>
    <dbReference type="NCBI Taxonomy" id="41986"/>
    <lineage>
        <taxon>Bacteria</taxon>
        <taxon>Bacillati</taxon>
        <taxon>Actinomycetota</taxon>
        <taxon>Actinomycetes</taxon>
        <taxon>Micrococcales</taxon>
        <taxon>Microbacteriaceae</taxon>
        <taxon>Agromyces</taxon>
    </lineage>
</organism>
<gene>
    <name evidence="2" type="ORF">GCM10010196_08180</name>
</gene>
<comment type="caution">
    <text evidence="2">The sequence shown here is derived from an EMBL/GenBank/DDBJ whole genome shotgun (WGS) entry which is preliminary data.</text>
</comment>
<evidence type="ECO:0000313" key="3">
    <source>
        <dbReference type="Proteomes" id="UP000610303"/>
    </source>
</evidence>
<evidence type="ECO:0000313" key="2">
    <source>
        <dbReference type="EMBL" id="GGR17587.1"/>
    </source>
</evidence>
<keyword evidence="3" id="KW-1185">Reference proteome</keyword>
<protein>
    <submittedName>
        <fullName evidence="2">Uncharacterized protein</fullName>
    </submittedName>
</protein>
<name>A0A918CET0_AGRME</name>
<dbReference type="EMBL" id="BMRJ01000001">
    <property type="protein sequence ID" value="GGR17587.1"/>
    <property type="molecule type" value="Genomic_DNA"/>
</dbReference>